<keyword evidence="2" id="KW-0133">Cell shape</keyword>
<keyword evidence="1 2" id="KW-0315">Glutamine amidotransferase</keyword>
<dbReference type="EC" id="3.5.1.2" evidence="2"/>
<dbReference type="GO" id="GO:0140282">
    <property type="term" value="F:carbon-nitrogen ligase activity on lipid II"/>
    <property type="evidence" value="ECO:0007669"/>
    <property type="project" value="UniProtKB-UniRule"/>
</dbReference>
<evidence type="ECO:0000259" key="3">
    <source>
        <dbReference type="Pfam" id="PF07685"/>
    </source>
</evidence>
<dbReference type="HAMAP" id="MF_02213">
    <property type="entry name" value="Lipid_II_synth_GatD"/>
    <property type="match status" value="1"/>
</dbReference>
<dbReference type="RefSeq" id="WP_121647757.1">
    <property type="nucleotide sequence ID" value="NZ_RCUX01000003.1"/>
</dbReference>
<feature type="binding site" evidence="2">
    <location>
        <position position="126"/>
    </location>
    <ligand>
        <name>substrate</name>
    </ligand>
</feature>
<keyword evidence="2" id="KW-0378">Hydrolase</keyword>
<dbReference type="GO" id="GO:0071555">
    <property type="term" value="P:cell wall organization"/>
    <property type="evidence" value="ECO:0007669"/>
    <property type="project" value="UniProtKB-KW"/>
</dbReference>
<dbReference type="GO" id="GO:0009252">
    <property type="term" value="P:peptidoglycan biosynthetic process"/>
    <property type="evidence" value="ECO:0007669"/>
    <property type="project" value="UniProtKB-UniRule"/>
</dbReference>
<dbReference type="Gene3D" id="3.40.50.880">
    <property type="match status" value="1"/>
</dbReference>
<dbReference type="Pfam" id="PF07685">
    <property type="entry name" value="GATase_3"/>
    <property type="match status" value="1"/>
</dbReference>
<evidence type="ECO:0000256" key="2">
    <source>
        <dbReference type="HAMAP-Rule" id="MF_02213"/>
    </source>
</evidence>
<comment type="subunit">
    <text evidence="2">Forms a heterodimer with MurT.</text>
</comment>
<dbReference type="SUPFAM" id="SSF52317">
    <property type="entry name" value="Class I glutamine amidotransferase-like"/>
    <property type="match status" value="1"/>
</dbReference>
<dbReference type="PANTHER" id="PTHR21343:SF9">
    <property type="entry name" value="LIPID II ISOGLUTAMINYL SYNTHASE (GLUTAMINE-HYDROLYZING) SUBUNIT GATD"/>
    <property type="match status" value="1"/>
</dbReference>
<dbReference type="AlphaFoldDB" id="A0A3L7AAV0"/>
<organism evidence="4 5">
    <name type="scientific">Mycetocola tolaasinivorans</name>
    <dbReference type="NCBI Taxonomy" id="76635"/>
    <lineage>
        <taxon>Bacteria</taxon>
        <taxon>Bacillati</taxon>
        <taxon>Actinomycetota</taxon>
        <taxon>Actinomycetes</taxon>
        <taxon>Micrococcales</taxon>
        <taxon>Microbacteriaceae</taxon>
        <taxon>Mycetocola</taxon>
    </lineage>
</organism>
<protein>
    <recommendedName>
        <fullName evidence="2">Lipid II isoglutaminyl synthase (glutamine-hydrolyzing) subunit GatD</fullName>
        <ecNumber evidence="2">6.3.5.13</ecNumber>
    </recommendedName>
    <alternativeName>
        <fullName evidence="2">Lipid II isoglutaminyl synthase glutaminase subunit</fullName>
        <ecNumber evidence="2">3.5.1.2</ecNumber>
    </alternativeName>
</protein>
<comment type="caution">
    <text evidence="4">The sequence shown here is derived from an EMBL/GenBank/DDBJ whole genome shotgun (WGS) entry which is preliminary data.</text>
</comment>
<dbReference type="UniPathway" id="UPA00219"/>
<dbReference type="GO" id="GO:0004359">
    <property type="term" value="F:glutaminase activity"/>
    <property type="evidence" value="ECO:0007669"/>
    <property type="project" value="UniProtKB-UniRule"/>
</dbReference>
<comment type="pathway">
    <text evidence="2">Cell wall biogenesis; peptidoglycan biosynthesis.</text>
</comment>
<dbReference type="PANTHER" id="PTHR21343">
    <property type="entry name" value="DETHIOBIOTIN SYNTHETASE"/>
    <property type="match status" value="1"/>
</dbReference>
<dbReference type="GO" id="GO:0008360">
    <property type="term" value="P:regulation of cell shape"/>
    <property type="evidence" value="ECO:0007669"/>
    <property type="project" value="UniProtKB-KW"/>
</dbReference>
<keyword evidence="2" id="KW-0436">Ligase</keyword>
<keyword evidence="5" id="KW-1185">Reference proteome</keyword>
<dbReference type="OrthoDB" id="9782045at2"/>
<reference evidence="4 5" key="1">
    <citation type="submission" date="2018-10" db="EMBL/GenBank/DDBJ databases">
        <authorList>
            <person name="Li J."/>
        </authorList>
    </citation>
    <scope>NUCLEOTIDE SEQUENCE [LARGE SCALE GENOMIC DNA]</scope>
    <source>
        <strain evidence="4 5">IF 016277</strain>
    </source>
</reference>
<proteinExistence type="inferred from homology"/>
<name>A0A3L7AAV0_9MICO</name>
<comment type="catalytic activity">
    <reaction evidence="2">
        <text>L-glutamine + H2O = L-glutamate + NH4(+)</text>
        <dbReference type="Rhea" id="RHEA:15889"/>
        <dbReference type="ChEBI" id="CHEBI:15377"/>
        <dbReference type="ChEBI" id="CHEBI:28938"/>
        <dbReference type="ChEBI" id="CHEBI:29985"/>
        <dbReference type="ChEBI" id="CHEBI:58359"/>
        <dbReference type="EC" id="3.5.1.2"/>
    </reaction>
</comment>
<gene>
    <name evidence="2" type="primary">gatD</name>
    <name evidence="4" type="ORF">D9V32_04795</name>
</gene>
<feature type="active site" evidence="2">
    <location>
        <position position="187"/>
    </location>
</feature>
<dbReference type="PROSITE" id="PS51274">
    <property type="entry name" value="GATASE_COBBQ"/>
    <property type="match status" value="1"/>
</dbReference>
<comment type="function">
    <text evidence="2">The lipid II isoglutaminyl synthase complex catalyzes the formation of alpha-D-isoglutamine in the cell wall lipid II stem peptide. The GatD subunit catalyzes the hydrolysis of glutamine to glutamate and ammonia. The resulting ammonia molecule is channeled to the active site of MurT.</text>
</comment>
<keyword evidence="2" id="KW-0961">Cell wall biogenesis/degradation</keyword>
<dbReference type="InterPro" id="IPR029062">
    <property type="entry name" value="Class_I_gatase-like"/>
</dbReference>
<evidence type="ECO:0000313" key="5">
    <source>
        <dbReference type="Proteomes" id="UP000272503"/>
    </source>
</evidence>
<dbReference type="InterPro" id="IPR011698">
    <property type="entry name" value="GATase_3"/>
</dbReference>
<sequence length="239" mass="24925">MTVSILELFSNDLALNGDTGNRRALAHRLELAGIEVEQRTYNQGDALGILPDIVVVGTGSSSAQRALAPEFAKIAEQLREWAKAGVVFLAAGAGFHLLGNSIKLDADTVIEGVGVFDVTVDATAARIVTEAFGIDGQFGLLIGTENHSAVTTLAQGVAPIGAVRNGFGNGGGLEGAVVGNAYGTHLHGPALVLNPVFADHLISLAVARTGDTYVKNEKHDELDQTIDLAREILIGKLPR</sequence>
<dbReference type="Proteomes" id="UP000272503">
    <property type="component" value="Unassembled WGS sequence"/>
</dbReference>
<evidence type="ECO:0000313" key="4">
    <source>
        <dbReference type="EMBL" id="RLP76948.1"/>
    </source>
</evidence>
<dbReference type="EC" id="6.3.5.13" evidence="2"/>
<dbReference type="EMBL" id="RCUX01000003">
    <property type="protein sequence ID" value="RLP76948.1"/>
    <property type="molecule type" value="Genomic_DNA"/>
</dbReference>
<accession>A0A3L7AAV0</accession>
<comment type="similarity">
    <text evidence="2">Belongs to the CobB/CobQ family. GatD subfamily.</text>
</comment>
<comment type="catalytic activity">
    <reaction evidence="2">
        <text>beta-D-GlcNAc-(1-&gt;4)-Mur2Ac(oyl-L-Ala-gamma-D-Glu-L-Lys-D-Ala-D-Ala)-di-trans,octa-cis-undecaprenyl diphosphate + L-glutamine + ATP + H2O = beta-D-GlcNAc-(1-&gt;4)-Mur2Ac(oyl-L-Ala-D-isoglutaminyl-L-Lys-D-Ala-D-Ala)-di-trans,octa-cis-undecaprenyl diphosphate + L-glutamate + ADP + phosphate + H(+)</text>
        <dbReference type="Rhea" id="RHEA:57928"/>
        <dbReference type="ChEBI" id="CHEBI:15377"/>
        <dbReference type="ChEBI" id="CHEBI:15378"/>
        <dbReference type="ChEBI" id="CHEBI:29985"/>
        <dbReference type="ChEBI" id="CHEBI:30616"/>
        <dbReference type="ChEBI" id="CHEBI:43474"/>
        <dbReference type="ChEBI" id="CHEBI:58359"/>
        <dbReference type="ChEBI" id="CHEBI:60033"/>
        <dbReference type="ChEBI" id="CHEBI:62233"/>
        <dbReference type="ChEBI" id="CHEBI:456216"/>
        <dbReference type="EC" id="6.3.5.13"/>
    </reaction>
</comment>
<evidence type="ECO:0000256" key="1">
    <source>
        <dbReference type="ARBA" id="ARBA00022962"/>
    </source>
</evidence>
<comment type="caution">
    <text evidence="2">Lacks conserved residue(s) required for the propagation of feature annotation.</text>
</comment>
<keyword evidence="2" id="KW-0573">Peptidoglycan synthesis</keyword>
<feature type="domain" description="CobB/CobQ-like glutamine amidotransferase" evidence="3">
    <location>
        <begin position="39"/>
        <end position="190"/>
    </location>
</feature>
<dbReference type="InterPro" id="IPR043702">
    <property type="entry name" value="Lipid_II_synth_GatD"/>
</dbReference>